<evidence type="ECO:0000256" key="3">
    <source>
        <dbReference type="ARBA" id="ARBA00009427"/>
    </source>
</evidence>
<dbReference type="SUPFAM" id="SSF52540">
    <property type="entry name" value="P-loop containing nucleoside triphosphate hydrolases"/>
    <property type="match status" value="1"/>
</dbReference>
<comment type="caution">
    <text evidence="17">The sequence shown here is derived from an EMBL/GenBank/DDBJ whole genome shotgun (WGS) entry which is preliminary data.</text>
</comment>
<evidence type="ECO:0000256" key="6">
    <source>
        <dbReference type="ARBA" id="ARBA00022655"/>
    </source>
</evidence>
<dbReference type="InterPro" id="IPR011994">
    <property type="entry name" value="Cytidylate_kinase_dom"/>
</dbReference>
<feature type="region of interest" description="Pantoate--beta-alanine ligase" evidence="15">
    <location>
        <begin position="1"/>
        <end position="288"/>
    </location>
</feature>
<dbReference type="EMBL" id="PQWO01000003">
    <property type="protein sequence ID" value="PZD74120.1"/>
    <property type="molecule type" value="Genomic_DNA"/>
</dbReference>
<evidence type="ECO:0000256" key="11">
    <source>
        <dbReference type="ARBA" id="ARBA00023268"/>
    </source>
</evidence>
<feature type="binding site" evidence="15">
    <location>
        <position position="166"/>
    </location>
    <ligand>
        <name>(R)-pantoate</name>
        <dbReference type="ChEBI" id="CHEBI:15980"/>
    </ligand>
</feature>
<comment type="pathway">
    <text evidence="1 15">Cofactor biosynthesis; (R)-pantothenate biosynthesis; (R)-pantothenate from (R)-pantoate and beta-alanine: step 1/1.</text>
</comment>
<keyword evidence="9 15" id="KW-0418">Kinase</keyword>
<dbReference type="InterPro" id="IPR003721">
    <property type="entry name" value="Pantoate_ligase"/>
</dbReference>
<dbReference type="PANTHER" id="PTHR21299:SF2">
    <property type="entry name" value="CYTIDYLATE KINASE"/>
    <property type="match status" value="1"/>
</dbReference>
<dbReference type="GO" id="GO:0005829">
    <property type="term" value="C:cytosol"/>
    <property type="evidence" value="ECO:0007669"/>
    <property type="project" value="TreeGrafter"/>
</dbReference>
<evidence type="ECO:0000256" key="1">
    <source>
        <dbReference type="ARBA" id="ARBA00004990"/>
    </source>
</evidence>
<sequence>MDTVPIIRTIAGLQSFLQMMEATPKPATPVLSKLGLVPTMGALHAGHLSLIERARHENRWVIVSIFVNPLQFAPTEDLDRYPRPLEQDQQRCQAAGVDAIFAPTSSEILGDGDEGLTAVVPPAHLDDGLCGPFRPGHFQGVATIVLKLLNLVRPDRAYFGQKDAQQLVIIQRLVQDLNVPVEIVPCPTVREASGLALSSRNQYLDARADAAIIYQGLQAAQQRFESGVREREALLNTVRHRLAPVPEVEIEYVDLVDPVTLEPLSEVKDVGRVAIATKFSNTRLIDNILLDARPPILAIDGPAGAGKSTVTRLCAQQLGLKYLDTGAMYRAITWLVLQSQIKLDDQLAIADLVSQSDIKLQLDANPDHPPRVWVQQQDVTDTIRSPEVTQSVSAIAAQSAVRQALVRQQRILGQSGGLAAEGRDIGTQVFPAAGLKIFLTASSLERARRRHKDLEQQGAAPISLEQLEQQIAQRDQKDSQRSLSPLCKAYDAIEIDTDGLSIAVVTDQIVQHYRNRFGI</sequence>
<evidence type="ECO:0000256" key="4">
    <source>
        <dbReference type="ARBA" id="ARBA00022490"/>
    </source>
</evidence>
<dbReference type="GO" id="GO:0006220">
    <property type="term" value="P:pyrimidine nucleotide metabolic process"/>
    <property type="evidence" value="ECO:0007669"/>
    <property type="project" value="UniProtKB-UniRule"/>
</dbReference>
<feature type="binding site" evidence="15">
    <location>
        <begin position="40"/>
        <end position="47"/>
    </location>
    <ligand>
        <name>ATP</name>
        <dbReference type="ChEBI" id="CHEBI:30616"/>
    </ligand>
</feature>
<keyword evidence="18" id="KW-1185">Reference proteome</keyword>
<keyword evidence="11 15" id="KW-0511">Multifunctional enzyme</keyword>
<dbReference type="Gene3D" id="3.30.1300.10">
    <property type="entry name" value="Pantoate-beta-alanine ligase, C-terminal domain"/>
    <property type="match status" value="1"/>
</dbReference>
<feature type="active site" description="Proton donor" evidence="15">
    <location>
        <position position="47"/>
    </location>
</feature>
<keyword evidence="5 15" id="KW-0436">Ligase</keyword>
<comment type="similarity">
    <text evidence="15">In the C-terminal section; belongs to the cytidylate kinase family. Type 1 subfamily.</text>
</comment>
<dbReference type="NCBIfam" id="NF010004">
    <property type="entry name" value="PRK13477.1"/>
    <property type="match status" value="1"/>
</dbReference>
<dbReference type="OrthoDB" id="9773087at2"/>
<evidence type="ECO:0000256" key="8">
    <source>
        <dbReference type="ARBA" id="ARBA00022741"/>
    </source>
</evidence>
<evidence type="ECO:0000313" key="18">
    <source>
        <dbReference type="Proteomes" id="UP000248857"/>
    </source>
</evidence>
<evidence type="ECO:0000256" key="13">
    <source>
        <dbReference type="ARBA" id="ARBA00048258"/>
    </source>
</evidence>
<reference evidence="17 18" key="1">
    <citation type="journal article" date="2018" name="Sci. Rep.">
        <title>A novel species of the marine cyanobacterium Acaryochloris with a unique pigment content and lifestyle.</title>
        <authorList>
            <person name="Partensky F."/>
            <person name="Six C."/>
            <person name="Ratin M."/>
            <person name="Garczarek L."/>
            <person name="Vaulot D."/>
            <person name="Probert I."/>
            <person name="Calteau A."/>
            <person name="Gourvil P."/>
            <person name="Marie D."/>
            <person name="Grebert T."/>
            <person name="Bouchier C."/>
            <person name="Le Panse S."/>
            <person name="Gachenot M."/>
            <person name="Rodriguez F."/>
            <person name="Garrido J.L."/>
        </authorList>
    </citation>
    <scope>NUCLEOTIDE SEQUENCE [LARGE SCALE GENOMIC DNA]</scope>
    <source>
        <strain evidence="17 18">RCC1774</strain>
    </source>
</reference>
<evidence type="ECO:0000256" key="14">
    <source>
        <dbReference type="ARBA" id="ARBA00048478"/>
    </source>
</evidence>
<feature type="binding site" evidence="15">
    <location>
        <position position="71"/>
    </location>
    <ligand>
        <name>(R)-pantoate</name>
        <dbReference type="ChEBI" id="CHEBI:15980"/>
    </ligand>
</feature>
<dbReference type="GO" id="GO:0015949">
    <property type="term" value="P:nucleobase-containing small molecule interconversion"/>
    <property type="evidence" value="ECO:0007669"/>
    <property type="project" value="TreeGrafter"/>
</dbReference>
<feature type="binding site" evidence="15">
    <location>
        <position position="71"/>
    </location>
    <ligand>
        <name>beta-alanine</name>
        <dbReference type="ChEBI" id="CHEBI:57966"/>
    </ligand>
</feature>
<dbReference type="GO" id="GO:0004592">
    <property type="term" value="F:pantoate-beta-alanine ligase activity"/>
    <property type="evidence" value="ECO:0007669"/>
    <property type="project" value="UniProtKB-UniRule"/>
</dbReference>
<evidence type="ECO:0000256" key="2">
    <source>
        <dbReference type="ARBA" id="ARBA00009256"/>
    </source>
</evidence>
<name>A0A2W1JL60_9CYAN</name>
<dbReference type="UniPathway" id="UPA00028">
    <property type="reaction ID" value="UER00005"/>
</dbReference>
<feature type="region of interest" description="Cytidylate kinase" evidence="15">
    <location>
        <begin position="289"/>
        <end position="519"/>
    </location>
</feature>
<feature type="binding site" evidence="15">
    <location>
        <begin position="197"/>
        <end position="200"/>
    </location>
    <ligand>
        <name>ATP</name>
        <dbReference type="ChEBI" id="CHEBI:30616"/>
    </ligand>
</feature>
<organism evidence="17 18">
    <name type="scientific">Acaryochloris thomasi RCC1774</name>
    <dbReference type="NCBI Taxonomy" id="1764569"/>
    <lineage>
        <taxon>Bacteria</taxon>
        <taxon>Bacillati</taxon>
        <taxon>Cyanobacteriota</taxon>
        <taxon>Cyanophyceae</taxon>
        <taxon>Acaryochloridales</taxon>
        <taxon>Acaryochloridaceae</taxon>
        <taxon>Acaryochloris</taxon>
        <taxon>Acaryochloris thomasi</taxon>
    </lineage>
</organism>
<dbReference type="RefSeq" id="WP_110985476.1">
    <property type="nucleotide sequence ID" value="NZ_CAWNWM010000003.1"/>
</dbReference>
<evidence type="ECO:0000256" key="12">
    <source>
        <dbReference type="ARBA" id="ARBA00047615"/>
    </source>
</evidence>
<gene>
    <name evidence="17" type="primary">panC_1</name>
    <name evidence="15" type="synonym">panC/cmk</name>
    <name evidence="17" type="ORF">C1752_01477</name>
</gene>
<dbReference type="Gene3D" id="3.40.50.300">
    <property type="entry name" value="P-loop containing nucleotide triphosphate hydrolases"/>
    <property type="match status" value="1"/>
</dbReference>
<dbReference type="GO" id="GO:0036431">
    <property type="term" value="F:dCMP kinase activity"/>
    <property type="evidence" value="ECO:0007669"/>
    <property type="project" value="InterPro"/>
</dbReference>
<comment type="function">
    <text evidence="15">Catalyzes the transfer of a phosphate group from ATP to either CMP or dCMP to form CDP or dCDP and ADP, respectively.</text>
</comment>
<evidence type="ECO:0000256" key="7">
    <source>
        <dbReference type="ARBA" id="ARBA00022679"/>
    </source>
</evidence>
<comment type="similarity">
    <text evidence="15">In the N-terminal section; belongs to the pantothenate synthetase family.</text>
</comment>
<dbReference type="InterPro" id="IPR014729">
    <property type="entry name" value="Rossmann-like_a/b/a_fold"/>
</dbReference>
<dbReference type="EC" id="6.3.2.1" evidence="15"/>
<dbReference type="Pfam" id="PF02569">
    <property type="entry name" value="Pantoate_ligase"/>
    <property type="match status" value="1"/>
</dbReference>
<keyword evidence="4 15" id="KW-0963">Cytoplasm</keyword>
<dbReference type="Pfam" id="PF02224">
    <property type="entry name" value="Cytidylate_kin"/>
    <property type="match status" value="1"/>
</dbReference>
<dbReference type="NCBIfam" id="TIGR00017">
    <property type="entry name" value="cmk"/>
    <property type="match status" value="1"/>
</dbReference>
<evidence type="ECO:0000256" key="5">
    <source>
        <dbReference type="ARBA" id="ARBA00022598"/>
    </source>
</evidence>
<feature type="binding site" evidence="15">
    <location>
        <begin position="160"/>
        <end position="163"/>
    </location>
    <ligand>
        <name>ATP</name>
        <dbReference type="ChEBI" id="CHEBI:30616"/>
    </ligand>
</feature>
<comment type="similarity">
    <text evidence="3">Belongs to the cytidylate kinase family. Type 1 subfamily.</text>
</comment>
<feature type="binding site" evidence="15">
    <location>
        <position position="189"/>
    </location>
    <ligand>
        <name>ATP</name>
        <dbReference type="ChEBI" id="CHEBI:30616"/>
    </ligand>
</feature>
<comment type="catalytic activity">
    <reaction evidence="13 15">
        <text>(R)-pantoate + beta-alanine + ATP = (R)-pantothenate + AMP + diphosphate + H(+)</text>
        <dbReference type="Rhea" id="RHEA:10912"/>
        <dbReference type="ChEBI" id="CHEBI:15378"/>
        <dbReference type="ChEBI" id="CHEBI:15980"/>
        <dbReference type="ChEBI" id="CHEBI:29032"/>
        <dbReference type="ChEBI" id="CHEBI:30616"/>
        <dbReference type="ChEBI" id="CHEBI:33019"/>
        <dbReference type="ChEBI" id="CHEBI:57966"/>
        <dbReference type="ChEBI" id="CHEBI:456215"/>
        <dbReference type="EC" id="6.3.2.1"/>
    </reaction>
</comment>
<dbReference type="SUPFAM" id="SSF52374">
    <property type="entry name" value="Nucleotidylyl transferase"/>
    <property type="match status" value="1"/>
</dbReference>
<dbReference type="EC" id="2.7.4.25" evidence="15"/>
<comment type="function">
    <text evidence="15">Catalyzes the condensation of pantoate with beta-alanine in an ATP-dependent reaction via a pantoyl-adenylate intermediate.</text>
</comment>
<keyword evidence="10 15" id="KW-0067">ATP-binding</keyword>
<evidence type="ECO:0000313" key="17">
    <source>
        <dbReference type="EMBL" id="PZD74120.1"/>
    </source>
</evidence>
<dbReference type="InterPro" id="IPR027417">
    <property type="entry name" value="P-loop_NTPase"/>
</dbReference>
<dbReference type="InterPro" id="IPR003136">
    <property type="entry name" value="Cytidylate_kin"/>
</dbReference>
<comment type="catalytic activity">
    <reaction evidence="14 15">
        <text>CMP + ATP = CDP + ADP</text>
        <dbReference type="Rhea" id="RHEA:11600"/>
        <dbReference type="ChEBI" id="CHEBI:30616"/>
        <dbReference type="ChEBI" id="CHEBI:58069"/>
        <dbReference type="ChEBI" id="CHEBI:60377"/>
        <dbReference type="ChEBI" id="CHEBI:456216"/>
        <dbReference type="EC" id="2.7.4.25"/>
    </reaction>
</comment>
<accession>A0A2W1JL60</accession>
<feature type="domain" description="Cytidylate kinase" evidence="16">
    <location>
        <begin position="298"/>
        <end position="514"/>
    </location>
</feature>
<dbReference type="InterPro" id="IPR004821">
    <property type="entry name" value="Cyt_trans-like"/>
</dbReference>
<dbReference type="CDD" id="cd00560">
    <property type="entry name" value="PanC"/>
    <property type="match status" value="1"/>
</dbReference>
<proteinExistence type="inferred from homology"/>
<dbReference type="GO" id="GO:0015940">
    <property type="term" value="P:pantothenate biosynthetic process"/>
    <property type="evidence" value="ECO:0007669"/>
    <property type="project" value="UniProtKB-UniRule"/>
</dbReference>
<dbReference type="NCBIfam" id="TIGR00018">
    <property type="entry name" value="panC"/>
    <property type="match status" value="1"/>
</dbReference>
<evidence type="ECO:0000256" key="10">
    <source>
        <dbReference type="ARBA" id="ARBA00022840"/>
    </source>
</evidence>
<keyword evidence="6 15" id="KW-0566">Pantothenate biosynthesis</keyword>
<dbReference type="Proteomes" id="UP000248857">
    <property type="component" value="Unassembled WGS sequence"/>
</dbReference>
<dbReference type="NCBIfam" id="TIGR00125">
    <property type="entry name" value="cyt_tran_rel"/>
    <property type="match status" value="1"/>
</dbReference>
<dbReference type="PANTHER" id="PTHR21299">
    <property type="entry name" value="CYTIDYLATE KINASE/PANTOATE-BETA-ALANINE LIGASE"/>
    <property type="match status" value="1"/>
</dbReference>
<protein>
    <recommendedName>
        <fullName evidence="15">Bifunctional pantoate ligase/cytidylate kinase</fullName>
    </recommendedName>
    <domain>
        <recommendedName>
            <fullName evidence="15">Pantothenate synthetase</fullName>
            <shortName evidence="15">PS</shortName>
            <ecNumber evidence="15">6.3.2.1</ecNumber>
        </recommendedName>
        <alternativeName>
            <fullName evidence="15">Pantoate--beta-alanine ligase</fullName>
        </alternativeName>
        <alternativeName>
            <fullName evidence="15">Pantoate-activating enzyme</fullName>
        </alternativeName>
    </domain>
    <domain>
        <recommendedName>
            <fullName evidence="15">Cytidylate kinase</fullName>
            <shortName evidence="15">CK</shortName>
            <ecNumber evidence="15">2.7.4.25</ecNumber>
        </recommendedName>
        <alternativeName>
            <fullName evidence="15">Cytidine monophosphate kinase</fullName>
            <shortName evidence="15">CMP kinase</shortName>
        </alternativeName>
    </domain>
</protein>
<dbReference type="CDD" id="cd02020">
    <property type="entry name" value="CMPK"/>
    <property type="match status" value="1"/>
</dbReference>
<keyword evidence="8 15" id="KW-0547">Nucleotide-binding</keyword>
<evidence type="ECO:0000256" key="15">
    <source>
        <dbReference type="HAMAP-Rule" id="MF_01349"/>
    </source>
</evidence>
<dbReference type="Gene3D" id="3.40.50.620">
    <property type="entry name" value="HUPs"/>
    <property type="match status" value="1"/>
</dbReference>
<keyword evidence="7 15" id="KW-0808">Transferase</keyword>
<dbReference type="AlphaFoldDB" id="A0A2W1JL60"/>
<evidence type="ECO:0000259" key="16">
    <source>
        <dbReference type="Pfam" id="PF02224"/>
    </source>
</evidence>
<comment type="catalytic activity">
    <reaction evidence="12 15">
        <text>dCMP + ATP = dCDP + ADP</text>
        <dbReference type="Rhea" id="RHEA:25094"/>
        <dbReference type="ChEBI" id="CHEBI:30616"/>
        <dbReference type="ChEBI" id="CHEBI:57566"/>
        <dbReference type="ChEBI" id="CHEBI:58593"/>
        <dbReference type="ChEBI" id="CHEBI:456216"/>
        <dbReference type="EC" id="2.7.4.25"/>
    </reaction>
</comment>
<dbReference type="HAMAP" id="MF_00238">
    <property type="entry name" value="Cytidyl_kinase_type1"/>
    <property type="match status" value="1"/>
</dbReference>
<dbReference type="HAMAP" id="MF_01349">
    <property type="entry name" value="PanCY"/>
    <property type="match status" value="1"/>
</dbReference>
<comment type="subcellular location">
    <subcellularLocation>
        <location evidence="15">Cytoplasm</location>
    </subcellularLocation>
</comment>
<comment type="similarity">
    <text evidence="2">Belongs to the pantothenate synthetase family.</text>
</comment>
<evidence type="ECO:0000256" key="9">
    <source>
        <dbReference type="ARBA" id="ARBA00022777"/>
    </source>
</evidence>
<dbReference type="InterPro" id="IPR042176">
    <property type="entry name" value="Pantoate_ligase_C"/>
</dbReference>
<dbReference type="InterPro" id="IPR024894">
    <property type="entry name" value="Pantoate_ligase/cytidylate_kin"/>
</dbReference>
<dbReference type="HAMAP" id="MF_00158">
    <property type="entry name" value="PanC"/>
    <property type="match status" value="1"/>
</dbReference>
<dbReference type="GO" id="GO:0005524">
    <property type="term" value="F:ATP binding"/>
    <property type="evidence" value="ECO:0007669"/>
    <property type="project" value="UniProtKB-UniRule"/>
</dbReference>
<dbReference type="GO" id="GO:0036430">
    <property type="term" value="F:CMP kinase activity"/>
    <property type="evidence" value="ECO:0007669"/>
    <property type="project" value="RHEA"/>
</dbReference>